<name>A0A3M7Q0X4_BRAPC</name>
<dbReference type="GO" id="GO:0016491">
    <property type="term" value="F:oxidoreductase activity"/>
    <property type="evidence" value="ECO:0007669"/>
    <property type="project" value="UniProtKB-KW"/>
</dbReference>
<gene>
    <name evidence="8" type="ORF">BpHYR1_049601</name>
</gene>
<protein>
    <submittedName>
        <fullName evidence="8">Aldose reductase-like</fullName>
    </submittedName>
</protein>
<evidence type="ECO:0000313" key="8">
    <source>
        <dbReference type="EMBL" id="RNA04661.1"/>
    </source>
</evidence>
<dbReference type="InterPro" id="IPR023210">
    <property type="entry name" value="NADP_OxRdtase_dom"/>
</dbReference>
<feature type="domain" description="NADP-dependent oxidoreductase" evidence="7">
    <location>
        <begin position="42"/>
        <end position="318"/>
    </location>
</feature>
<keyword evidence="3" id="KW-0560">Oxidoreductase</keyword>
<dbReference type="PROSITE" id="PS00798">
    <property type="entry name" value="ALDOKETO_REDUCTASE_1"/>
    <property type="match status" value="1"/>
</dbReference>
<organism evidence="8 9">
    <name type="scientific">Brachionus plicatilis</name>
    <name type="common">Marine rotifer</name>
    <name type="synonym">Brachionus muelleri</name>
    <dbReference type="NCBI Taxonomy" id="10195"/>
    <lineage>
        <taxon>Eukaryota</taxon>
        <taxon>Metazoa</taxon>
        <taxon>Spiralia</taxon>
        <taxon>Gnathifera</taxon>
        <taxon>Rotifera</taxon>
        <taxon>Eurotatoria</taxon>
        <taxon>Monogononta</taxon>
        <taxon>Pseudotrocha</taxon>
        <taxon>Ploima</taxon>
        <taxon>Brachionidae</taxon>
        <taxon>Brachionus</taxon>
    </lineage>
</organism>
<dbReference type="EMBL" id="REGN01008007">
    <property type="protein sequence ID" value="RNA04661.1"/>
    <property type="molecule type" value="Genomic_DNA"/>
</dbReference>
<proteinExistence type="inferred from homology"/>
<dbReference type="SUPFAM" id="SSF51430">
    <property type="entry name" value="NAD(P)-linked oxidoreductase"/>
    <property type="match status" value="1"/>
</dbReference>
<feature type="site" description="Lowers pKa of active site Tyr" evidence="6">
    <location>
        <position position="106"/>
    </location>
</feature>
<dbReference type="AlphaFoldDB" id="A0A3M7Q0X4"/>
<dbReference type="PROSITE" id="PS00063">
    <property type="entry name" value="ALDOKETO_REDUCTASE_3"/>
    <property type="match status" value="1"/>
</dbReference>
<sequence>MLLKNFKPFSSYFKNLNFNPVRKMSFVPRKKFNNGLEIPALGLGTYKEENEAVLIEAVKSALRCGYRHIDSAPVYYNELPVGHGIREAISESQGSLKREDIFITSKCWCTFFSKEKVPICFDKTLSNLGMDYLDLYLIHWPMGFKENEGFYPEDANGKVIPSDVHYLETYKAMEELVKNGKAKSIGVSNFNIKQLQDILDHCEIKPVCNQFEVHPFLQNDELVDFCQKNEITVVAYAPLGAPDRSWSKPEDPKVLENQIIQELADKYKKTPGQIILRWLVQRDIVVIPKSVNPGRIEENSKIFDFKLNDDDMYAFKNIKEQFRYYSFDECDNHPQYPF</sequence>
<dbReference type="Gene3D" id="3.20.20.100">
    <property type="entry name" value="NADP-dependent oxidoreductase domain"/>
    <property type="match status" value="1"/>
</dbReference>
<dbReference type="PIRSF" id="PIRSF000097">
    <property type="entry name" value="AKR"/>
    <property type="match status" value="1"/>
</dbReference>
<evidence type="ECO:0000256" key="6">
    <source>
        <dbReference type="PIRSR" id="PIRSR000097-3"/>
    </source>
</evidence>
<keyword evidence="2" id="KW-0521">NADP</keyword>
<dbReference type="PANTHER" id="PTHR11732">
    <property type="entry name" value="ALDO/KETO REDUCTASE"/>
    <property type="match status" value="1"/>
</dbReference>
<dbReference type="FunFam" id="3.20.20.100:FF:000006">
    <property type="entry name" value="Aldo-keto reductase family 1 member A1"/>
    <property type="match status" value="1"/>
</dbReference>
<reference evidence="8 9" key="1">
    <citation type="journal article" date="2018" name="Sci. Rep.">
        <title>Genomic signatures of local adaptation to the degree of environmental predictability in rotifers.</title>
        <authorList>
            <person name="Franch-Gras L."/>
            <person name="Hahn C."/>
            <person name="Garcia-Roger E.M."/>
            <person name="Carmona M.J."/>
            <person name="Serra M."/>
            <person name="Gomez A."/>
        </authorList>
    </citation>
    <scope>NUCLEOTIDE SEQUENCE [LARGE SCALE GENOMIC DNA]</scope>
    <source>
        <strain evidence="8">HYR1</strain>
    </source>
</reference>
<keyword evidence="9" id="KW-1185">Reference proteome</keyword>
<accession>A0A3M7Q0X4</accession>
<feature type="binding site" evidence="5">
    <location>
        <position position="139"/>
    </location>
    <ligand>
        <name>substrate</name>
    </ligand>
</feature>
<dbReference type="STRING" id="10195.A0A3M7Q0X4"/>
<evidence type="ECO:0000256" key="3">
    <source>
        <dbReference type="ARBA" id="ARBA00023002"/>
    </source>
</evidence>
<evidence type="ECO:0000313" key="9">
    <source>
        <dbReference type="Proteomes" id="UP000276133"/>
    </source>
</evidence>
<comment type="caution">
    <text evidence="8">The sequence shown here is derived from an EMBL/GenBank/DDBJ whole genome shotgun (WGS) entry which is preliminary data.</text>
</comment>
<dbReference type="Proteomes" id="UP000276133">
    <property type="component" value="Unassembled WGS sequence"/>
</dbReference>
<dbReference type="InterPro" id="IPR036812">
    <property type="entry name" value="NAD(P)_OxRdtase_dom_sf"/>
</dbReference>
<evidence type="ECO:0000256" key="2">
    <source>
        <dbReference type="ARBA" id="ARBA00022857"/>
    </source>
</evidence>
<evidence type="ECO:0000256" key="5">
    <source>
        <dbReference type="PIRSR" id="PIRSR000097-2"/>
    </source>
</evidence>
<evidence type="ECO:0000256" key="1">
    <source>
        <dbReference type="ARBA" id="ARBA00007905"/>
    </source>
</evidence>
<dbReference type="Pfam" id="PF00248">
    <property type="entry name" value="Aldo_ket_red"/>
    <property type="match status" value="1"/>
</dbReference>
<dbReference type="OrthoDB" id="416253at2759"/>
<dbReference type="InterPro" id="IPR020471">
    <property type="entry name" value="AKR"/>
</dbReference>
<dbReference type="PRINTS" id="PR00069">
    <property type="entry name" value="ALDKETRDTASE"/>
</dbReference>
<comment type="similarity">
    <text evidence="1">Belongs to the aldo/keto reductase family.</text>
</comment>
<feature type="active site" description="Proton donor" evidence="4">
    <location>
        <position position="75"/>
    </location>
</feature>
<dbReference type="PROSITE" id="PS00062">
    <property type="entry name" value="ALDOKETO_REDUCTASE_2"/>
    <property type="match status" value="1"/>
</dbReference>
<dbReference type="InterPro" id="IPR018170">
    <property type="entry name" value="Aldo/ket_reductase_CS"/>
</dbReference>
<evidence type="ECO:0000256" key="4">
    <source>
        <dbReference type="PIRSR" id="PIRSR000097-1"/>
    </source>
</evidence>
<evidence type="ECO:0000259" key="7">
    <source>
        <dbReference type="Pfam" id="PF00248"/>
    </source>
</evidence>